<keyword evidence="4" id="KW-0813">Transport</keyword>
<protein>
    <submittedName>
        <fullName evidence="8">41-2 protein antigen-related</fullName>
    </submittedName>
</protein>
<organism evidence="8 9">
    <name type="scientific">Anaeramoeba flamelloides</name>
    <dbReference type="NCBI Taxonomy" id="1746091"/>
    <lineage>
        <taxon>Eukaryota</taxon>
        <taxon>Metamonada</taxon>
        <taxon>Anaeramoebidae</taxon>
        <taxon>Anaeramoeba</taxon>
    </lineage>
</organism>
<accession>A0ABQ8YVB5</accession>
<dbReference type="Pfam" id="PF04051">
    <property type="entry name" value="TRAPP"/>
    <property type="match status" value="1"/>
</dbReference>
<dbReference type="SUPFAM" id="SSF111126">
    <property type="entry name" value="Ligand-binding domain in the NO signalling and Golgi transport"/>
    <property type="match status" value="1"/>
</dbReference>
<dbReference type="PANTHER" id="PTHR20902:SF0">
    <property type="entry name" value="TRAFFICKING PROTEIN PARTICLE COMPLEX SUBUNIT 5"/>
    <property type="match status" value="1"/>
</dbReference>
<dbReference type="Proteomes" id="UP001150062">
    <property type="component" value="Unassembled WGS sequence"/>
</dbReference>
<evidence type="ECO:0000256" key="1">
    <source>
        <dbReference type="ARBA" id="ARBA00004240"/>
    </source>
</evidence>
<keyword evidence="6" id="KW-0931">ER-Golgi transport</keyword>
<dbReference type="InterPro" id="IPR007194">
    <property type="entry name" value="TRAPP_component"/>
</dbReference>
<keyword evidence="9" id="KW-1185">Reference proteome</keyword>
<dbReference type="PANTHER" id="PTHR20902">
    <property type="entry name" value="41-2 PROTEIN ANTIGEN-RELATED"/>
    <property type="match status" value="1"/>
</dbReference>
<proteinExistence type="inferred from homology"/>
<evidence type="ECO:0000313" key="8">
    <source>
        <dbReference type="EMBL" id="KAJ6248543.1"/>
    </source>
</evidence>
<dbReference type="InterPro" id="IPR024096">
    <property type="entry name" value="NO_sig/Golgi_transp_ligand-bd"/>
</dbReference>
<reference evidence="8" key="1">
    <citation type="submission" date="2022-08" db="EMBL/GenBank/DDBJ databases">
        <title>Novel sulfate-reducing endosymbionts in the free-living metamonad Anaeramoeba.</title>
        <authorList>
            <person name="Jerlstrom-Hultqvist J."/>
            <person name="Cepicka I."/>
            <person name="Gallot-Lavallee L."/>
            <person name="Salas-Leiva D."/>
            <person name="Curtis B.A."/>
            <person name="Zahonova K."/>
            <person name="Pipaliya S."/>
            <person name="Dacks J."/>
            <person name="Roger A.J."/>
        </authorList>
    </citation>
    <scope>NUCLEOTIDE SEQUENCE</scope>
    <source>
        <strain evidence="8">Schooner1</strain>
    </source>
</reference>
<dbReference type="EMBL" id="JAOAOG010000110">
    <property type="protein sequence ID" value="KAJ6248543.1"/>
    <property type="molecule type" value="Genomic_DNA"/>
</dbReference>
<keyword evidence="7" id="KW-0333">Golgi apparatus</keyword>
<evidence type="ECO:0000256" key="7">
    <source>
        <dbReference type="ARBA" id="ARBA00023034"/>
    </source>
</evidence>
<name>A0ABQ8YVB5_9EUKA</name>
<gene>
    <name evidence="8" type="ORF">M0813_17509</name>
</gene>
<keyword evidence="5" id="KW-0256">Endoplasmic reticulum</keyword>
<evidence type="ECO:0000256" key="5">
    <source>
        <dbReference type="ARBA" id="ARBA00022824"/>
    </source>
</evidence>
<evidence type="ECO:0000256" key="2">
    <source>
        <dbReference type="ARBA" id="ARBA00004555"/>
    </source>
</evidence>
<evidence type="ECO:0000313" key="9">
    <source>
        <dbReference type="Proteomes" id="UP001150062"/>
    </source>
</evidence>
<evidence type="ECO:0000256" key="6">
    <source>
        <dbReference type="ARBA" id="ARBA00022892"/>
    </source>
</evidence>
<dbReference type="Gene3D" id="3.30.1380.20">
    <property type="entry name" value="Trafficking protein particle complex subunit 3"/>
    <property type="match status" value="1"/>
</dbReference>
<comment type="caution">
    <text evidence="8">The sequence shown here is derived from an EMBL/GenBank/DDBJ whole genome shotgun (WGS) entry which is preliminary data.</text>
</comment>
<evidence type="ECO:0000256" key="3">
    <source>
        <dbReference type="ARBA" id="ARBA00006218"/>
    </source>
</evidence>
<evidence type="ECO:0000256" key="4">
    <source>
        <dbReference type="ARBA" id="ARBA00022448"/>
    </source>
</evidence>
<sequence length="849" mass="97617">MSKNKPQKNILDRPISRSKNNQISLNFYTFLFSQYVQYTREHTPKTSDLGKKLSKVGESIGYRLFELNTYKDKIRKRELKPTKILLYITDNFWKKIFGKAATLHRTEDERGQYMIVPESSTDNQFTELVFGHLVCSEFVAGLIKGVLNSAEFNAEISPAPYTDDSILCFIIKFQQVALYFVSTTQGRVITRKEPQGHLIGSLNPKMNQDLVQFNDWESLRFYLANLTKVNNYAGYGRDMILEDGVMMKTASEESVGGAASYGSNAAQPTYDHSTTNTQVEEVSEADILQLDSHGNLFAVNQITNKLEILKAYPTPIKKMSSIELVPGHVFEMFLSEKTKKLAIFSVTYHFGEPFTAVQVIDISDIQSPTELSIYLVQGHYQNSRMVDNQVYFITNSWLPWNFFHEEESQRYKRVSRDEKLIHFKPGDNFGPRYRILTTKTEIASFKKKMQSLKDSYYYDQSIIWSDDPKTRFFYPLVTDPSSIVFLKDDTPSTFVNIVSLSLDDHSFDDPNRNIKSLTLFGSGDKVYCSQKNLYVSYFSGNWFNRYSHLTKILQINLGKELKLNSIFYVPGSIINQFAMDEDYVQKTFRVATTSVHLDEGRNIWNQPESQSSGLYVFDIETARCIGKIENLAPGERIYSVRFLGTIAHIVTFKQTDPLFVIDLSNSTNPTLKGYLKIPGFSNYLHPIDDNHLLGIGYDTKVVQNDAVIKLGVKVSLFDISDLENPKEQFSSVYGQAGSYCLIDQTHKAFLFDAKRNLIVLPLYLTNKDYNYKDRFVGLYVIQITQDEGFKVVKKISHTLKNNIFNQIERSFWVEDYLYSLSNNIIQAHDLSDFQLISEINWGREFPIDK</sequence>
<comment type="subcellular location">
    <subcellularLocation>
        <location evidence="1">Endoplasmic reticulum</location>
    </subcellularLocation>
    <subcellularLocation>
        <location evidence="2">Golgi apparatus</location>
    </subcellularLocation>
</comment>
<comment type="similarity">
    <text evidence="3">Belongs to the TRAPP small subunits family. BET3 subfamily.</text>
</comment>
<dbReference type="InterPro" id="IPR016696">
    <property type="entry name" value="TRAPP-I_su5"/>
</dbReference>
<dbReference type="Pfam" id="PF09826">
    <property type="entry name" value="Beta_propel"/>
    <property type="match status" value="1"/>
</dbReference>
<dbReference type="InterPro" id="IPR019198">
    <property type="entry name" value="Beta_propeller_containing"/>
</dbReference>